<dbReference type="Proteomes" id="UP000183843">
    <property type="component" value="Unassembled WGS sequence"/>
</dbReference>
<sequence>MLIPRKKHSNGSYTWAVWNTKEKHWDNSPIFLEYDTKQECNNVIRYFVKEGGLLDNVKHNKYSL</sequence>
<protein>
    <submittedName>
        <fullName evidence="1">Uncharacterized protein</fullName>
    </submittedName>
</protein>
<reference evidence="1 2" key="1">
    <citation type="submission" date="2016-10" db="EMBL/GenBank/DDBJ databases">
        <authorList>
            <person name="de Groot N.N."/>
        </authorList>
    </citation>
    <scope>NUCLEOTIDE SEQUENCE [LARGE SCALE GENOMIC DNA]</scope>
    <source>
        <strain evidence="1 2">L14</strain>
    </source>
</reference>
<accession>A0A1I0YCL5</accession>
<gene>
    <name evidence="1" type="ORF">SAMN05216587_11135</name>
</gene>
<name>A0A1I0YCL5_SELRU</name>
<dbReference type="AlphaFoldDB" id="A0A1I0YCL5"/>
<dbReference type="EMBL" id="FOJX01000011">
    <property type="protein sequence ID" value="SFB10128.1"/>
    <property type="molecule type" value="Genomic_DNA"/>
</dbReference>
<proteinExistence type="predicted"/>
<evidence type="ECO:0000313" key="1">
    <source>
        <dbReference type="EMBL" id="SFB10128.1"/>
    </source>
</evidence>
<evidence type="ECO:0000313" key="2">
    <source>
        <dbReference type="Proteomes" id="UP000183843"/>
    </source>
</evidence>
<organism evidence="1 2">
    <name type="scientific">Selenomonas ruminantium</name>
    <dbReference type="NCBI Taxonomy" id="971"/>
    <lineage>
        <taxon>Bacteria</taxon>
        <taxon>Bacillati</taxon>
        <taxon>Bacillota</taxon>
        <taxon>Negativicutes</taxon>
        <taxon>Selenomonadales</taxon>
        <taxon>Selenomonadaceae</taxon>
        <taxon>Selenomonas</taxon>
    </lineage>
</organism>